<dbReference type="InterPro" id="IPR024156">
    <property type="entry name" value="Small_GTPase_ARF"/>
</dbReference>
<organism evidence="15 16">
    <name type="scientific">Micromonas commoda (strain RCC299 / NOUM17 / CCMP2709)</name>
    <name type="common">Picoplanktonic green alga</name>
    <dbReference type="NCBI Taxonomy" id="296587"/>
    <lineage>
        <taxon>Eukaryota</taxon>
        <taxon>Viridiplantae</taxon>
        <taxon>Chlorophyta</taxon>
        <taxon>Mamiellophyceae</taxon>
        <taxon>Mamiellales</taxon>
        <taxon>Mamiellaceae</taxon>
        <taxon>Micromonas</taxon>
    </lineage>
</organism>
<dbReference type="STRING" id="296587.C1FJ90"/>
<keyword evidence="6" id="KW-0449">Lipoprotein</keyword>
<feature type="transmembrane region" description="Helical" evidence="14">
    <location>
        <begin position="40"/>
        <end position="58"/>
    </location>
</feature>
<dbReference type="GeneID" id="8248178"/>
<name>C1FJ90_MICCC</name>
<comment type="similarity">
    <text evidence="3">Belongs to the small GTPase superfamily. Arf family.</text>
</comment>
<dbReference type="FunCoup" id="C1FJ90">
    <property type="interactions" value="1891"/>
</dbReference>
<dbReference type="GO" id="GO:0005525">
    <property type="term" value="F:GTP binding"/>
    <property type="evidence" value="ECO:0007669"/>
    <property type="project" value="UniProtKB-KW"/>
</dbReference>
<evidence type="ECO:0000256" key="5">
    <source>
        <dbReference type="ARBA" id="ARBA00022692"/>
    </source>
</evidence>
<keyword evidence="13" id="KW-0675">Receptor</keyword>
<evidence type="ECO:0000256" key="14">
    <source>
        <dbReference type="SAM" id="Phobius"/>
    </source>
</evidence>
<proteinExistence type="inferred from homology"/>
<evidence type="ECO:0000256" key="8">
    <source>
        <dbReference type="ARBA" id="ARBA00022824"/>
    </source>
</evidence>
<dbReference type="AlphaFoldDB" id="C1FJ90"/>
<dbReference type="GO" id="GO:0005794">
    <property type="term" value="C:Golgi apparatus"/>
    <property type="evidence" value="ECO:0007669"/>
    <property type="project" value="TreeGrafter"/>
</dbReference>
<keyword evidence="7" id="KW-0547">Nucleotide-binding</keyword>
<gene>
    <name evidence="15" type="ORF">MICPUN_63075</name>
</gene>
<evidence type="ECO:0000256" key="9">
    <source>
        <dbReference type="ARBA" id="ARBA00022892"/>
    </source>
</evidence>
<protein>
    <recommendedName>
        <fullName evidence="4">Signal recognition particle receptor subunit beta</fullName>
    </recommendedName>
</protein>
<reference evidence="15 16" key="1">
    <citation type="journal article" date="2009" name="Science">
        <title>Green evolution and dynamic adaptations revealed by genomes of the marine picoeukaryotes Micromonas.</title>
        <authorList>
            <person name="Worden A.Z."/>
            <person name="Lee J.H."/>
            <person name="Mock T."/>
            <person name="Rouze P."/>
            <person name="Simmons M.P."/>
            <person name="Aerts A.L."/>
            <person name="Allen A.E."/>
            <person name="Cuvelier M.L."/>
            <person name="Derelle E."/>
            <person name="Everett M.V."/>
            <person name="Foulon E."/>
            <person name="Grimwood J."/>
            <person name="Gundlach H."/>
            <person name="Henrissat B."/>
            <person name="Napoli C."/>
            <person name="McDonald S.M."/>
            <person name="Parker M.S."/>
            <person name="Rombauts S."/>
            <person name="Salamov A."/>
            <person name="Von Dassow P."/>
            <person name="Badger J.H."/>
            <person name="Coutinho P.M."/>
            <person name="Demir E."/>
            <person name="Dubchak I."/>
            <person name="Gentemann C."/>
            <person name="Eikrem W."/>
            <person name="Gready J.E."/>
            <person name="John U."/>
            <person name="Lanier W."/>
            <person name="Lindquist E.A."/>
            <person name="Lucas S."/>
            <person name="Mayer K.F."/>
            <person name="Moreau H."/>
            <person name="Not F."/>
            <person name="Otillar R."/>
            <person name="Panaud O."/>
            <person name="Pangilinan J."/>
            <person name="Paulsen I."/>
            <person name="Piegu B."/>
            <person name="Poliakov A."/>
            <person name="Robbens S."/>
            <person name="Schmutz J."/>
            <person name="Toulza E."/>
            <person name="Wyss T."/>
            <person name="Zelensky A."/>
            <person name="Zhou K."/>
            <person name="Armbrust E.V."/>
            <person name="Bhattacharya D."/>
            <person name="Goodenough U.W."/>
            <person name="Van de Peer Y."/>
            <person name="Grigoriev I.V."/>
        </authorList>
    </citation>
    <scope>NUCLEOTIDE SEQUENCE [LARGE SCALE GENOMIC DNA]</scope>
    <source>
        <strain evidence="16">RCC299 / NOUM17</strain>
    </source>
</reference>
<keyword evidence="5 14" id="KW-0812">Transmembrane</keyword>
<evidence type="ECO:0000313" key="16">
    <source>
        <dbReference type="Proteomes" id="UP000002009"/>
    </source>
</evidence>
<dbReference type="InterPro" id="IPR027417">
    <property type="entry name" value="P-loop_NTPase"/>
</dbReference>
<keyword evidence="12 14" id="KW-0472">Membrane</keyword>
<keyword evidence="9" id="KW-0813">Transport</keyword>
<evidence type="ECO:0000256" key="13">
    <source>
        <dbReference type="ARBA" id="ARBA00023170"/>
    </source>
</evidence>
<dbReference type="InterPro" id="IPR019009">
    <property type="entry name" value="SRP_receptor_beta_su"/>
</dbReference>
<dbReference type="GO" id="GO:0005789">
    <property type="term" value="C:endoplasmic reticulum membrane"/>
    <property type="evidence" value="ECO:0007669"/>
    <property type="project" value="UniProtKB-SubCell"/>
</dbReference>
<dbReference type="RefSeq" id="XP_002509054.1">
    <property type="nucleotide sequence ID" value="XM_002509008.1"/>
</dbReference>
<dbReference type="eggNOG" id="KOG0090">
    <property type="taxonomic scope" value="Eukaryota"/>
</dbReference>
<evidence type="ECO:0000256" key="6">
    <source>
        <dbReference type="ARBA" id="ARBA00022707"/>
    </source>
</evidence>
<dbReference type="Gene3D" id="3.40.50.300">
    <property type="entry name" value="P-loop containing nucleotide triphosphate hydrolases"/>
    <property type="match status" value="1"/>
</dbReference>
<evidence type="ECO:0000256" key="3">
    <source>
        <dbReference type="ARBA" id="ARBA00010290"/>
    </source>
</evidence>
<evidence type="ECO:0000256" key="7">
    <source>
        <dbReference type="ARBA" id="ARBA00022741"/>
    </source>
</evidence>
<keyword evidence="16" id="KW-1185">Reference proteome</keyword>
<keyword evidence="8" id="KW-0256">Endoplasmic reticulum</keyword>
<keyword evidence="6" id="KW-0519">Myristate</keyword>
<keyword evidence="11" id="KW-0342">GTP-binding</keyword>
<dbReference type="PANTHER" id="PTHR45909">
    <property type="entry name" value="ADP-RIBOSYLATION FACTOR-RELATED PROTEIN 1"/>
    <property type="match status" value="1"/>
</dbReference>
<comment type="subcellular location">
    <subcellularLocation>
        <location evidence="1">Endoplasmic reticulum membrane</location>
        <topology evidence="1">Single-pass membrane protein</topology>
    </subcellularLocation>
</comment>
<keyword evidence="9" id="KW-0931">ER-Golgi transport</keyword>
<dbReference type="GO" id="GO:0003924">
    <property type="term" value="F:GTPase activity"/>
    <property type="evidence" value="ECO:0007669"/>
    <property type="project" value="TreeGrafter"/>
</dbReference>
<dbReference type="GO" id="GO:0006886">
    <property type="term" value="P:intracellular protein transport"/>
    <property type="evidence" value="ECO:0007669"/>
    <property type="project" value="TreeGrafter"/>
</dbReference>
<keyword evidence="10 14" id="KW-1133">Transmembrane helix</keyword>
<dbReference type="CDD" id="cd04105">
    <property type="entry name" value="SR_beta"/>
    <property type="match status" value="1"/>
</dbReference>
<evidence type="ECO:0000256" key="2">
    <source>
        <dbReference type="ARBA" id="ARBA00005619"/>
    </source>
</evidence>
<dbReference type="SUPFAM" id="SSF52540">
    <property type="entry name" value="P-loop containing nucleoside triphosphate hydrolases"/>
    <property type="match status" value="1"/>
</dbReference>
<evidence type="ECO:0000256" key="12">
    <source>
        <dbReference type="ARBA" id="ARBA00023136"/>
    </source>
</evidence>
<dbReference type="Pfam" id="PF09439">
    <property type="entry name" value="SRPRB"/>
    <property type="match status" value="1"/>
</dbReference>
<evidence type="ECO:0000256" key="10">
    <source>
        <dbReference type="ARBA" id="ARBA00022989"/>
    </source>
</evidence>
<dbReference type="KEGG" id="mis:MICPUN_63075"/>
<dbReference type="GO" id="GO:0034067">
    <property type="term" value="P:protein localization to Golgi apparatus"/>
    <property type="evidence" value="ECO:0007669"/>
    <property type="project" value="TreeGrafter"/>
</dbReference>
<evidence type="ECO:0000313" key="15">
    <source>
        <dbReference type="EMBL" id="ACO70312.1"/>
    </source>
</evidence>
<evidence type="ECO:0000256" key="4">
    <source>
        <dbReference type="ARBA" id="ARBA00020256"/>
    </source>
</evidence>
<dbReference type="PANTHER" id="PTHR45909:SF1">
    <property type="entry name" value="ADP-RIBOSYLATION FACTOR-RELATED PROTEIN 1"/>
    <property type="match status" value="1"/>
</dbReference>
<accession>C1FJ90</accession>
<sequence>MDADTVDAVGQAAEVLVKTSNEFNVPGILLAIGDATGQPVNLVVFALTIATLFAFWVLTRCLGFGGGGGGGSSNTGSSSGDCVLITGACGGGKTAMFQTLRSGEVFLDRTVTSMDVNEARIEVRSEKLGKSKRARLVDLPGHPRLRAKLDRYANGAKAIIFVVDAVDFTSQRRAVAEHLFEILSHPVVQKRRCPIMIACNKSEKITAHPADFVRKRLEKEIEALRTTRGTLEDTGGGESVTGSVGLDGAEFAFEHQRSNKVEAAGCAVAGNDLESVREFIVRRG</sequence>
<evidence type="ECO:0000256" key="1">
    <source>
        <dbReference type="ARBA" id="ARBA00004389"/>
    </source>
</evidence>
<dbReference type="GO" id="GO:0043001">
    <property type="term" value="P:Golgi to plasma membrane protein transport"/>
    <property type="evidence" value="ECO:0007669"/>
    <property type="project" value="TreeGrafter"/>
</dbReference>
<dbReference type="EMBL" id="CP001577">
    <property type="protein sequence ID" value="ACO70312.1"/>
    <property type="molecule type" value="Genomic_DNA"/>
</dbReference>
<dbReference type="Proteomes" id="UP000002009">
    <property type="component" value="Chromosome 12"/>
</dbReference>
<evidence type="ECO:0000256" key="11">
    <source>
        <dbReference type="ARBA" id="ARBA00023134"/>
    </source>
</evidence>
<comment type="similarity">
    <text evidence="2">Belongs to the SRP receptor beta subunit family.</text>
</comment>
<dbReference type="OrthoDB" id="41266at2759"/>
<dbReference type="InParanoid" id="C1FJ90"/>